<dbReference type="PIRSF" id="PIRSF007487">
    <property type="entry name" value="Competence-induced_CoiA_bac"/>
    <property type="match status" value="1"/>
</dbReference>
<reference evidence="3 6" key="2">
    <citation type="submission" date="2019-07" db="EMBL/GenBank/DDBJ databases">
        <title>Whole genome shotgun sequence of Lactobacillus siliginis NBRC 101315.</title>
        <authorList>
            <person name="Hosoyama A."/>
            <person name="Uohara A."/>
            <person name="Ohji S."/>
            <person name="Ichikawa N."/>
        </authorList>
    </citation>
    <scope>NUCLEOTIDE SEQUENCE [LARGE SCALE GENOMIC DNA]</scope>
    <source>
        <strain evidence="3 6">NBRC 101315</strain>
    </source>
</reference>
<feature type="domain" description="Competence protein CoiA nuclease-like" evidence="1">
    <location>
        <begin position="59"/>
        <end position="175"/>
    </location>
</feature>
<evidence type="ECO:0000313" key="4">
    <source>
        <dbReference type="EMBL" id="KRN96096.1"/>
    </source>
</evidence>
<feature type="domain" description="Competence protein CoiA-like N-terminal" evidence="2">
    <location>
        <begin position="20"/>
        <end position="54"/>
    </location>
</feature>
<dbReference type="STRING" id="348151.IV55_GL001476"/>
<dbReference type="AlphaFoldDB" id="A0A0R2L3U1"/>
<evidence type="ECO:0000313" key="3">
    <source>
        <dbReference type="EMBL" id="GEK27980.1"/>
    </source>
</evidence>
<keyword evidence="5" id="KW-1185">Reference proteome</keyword>
<dbReference type="Pfam" id="PF25164">
    <property type="entry name" value="CoiA_N"/>
    <property type="match status" value="1"/>
</dbReference>
<dbReference type="InterPro" id="IPR057253">
    <property type="entry name" value="CoiA-like_N"/>
</dbReference>
<sequence length="348" mass="41108">MLMAKDEMTGELKQASKNLTASFLCPGCDRPVHLRAGNIRMAYFAHRANEACETFSEGETSEHLRGKAQLQAWFTRQGGTAVLESPIRQLGQRPDILVNERLAVEFQCSPLSEERFNERVSGYHQGGYQQIWLLGRPYLPQPRLSISKISKFIIAHARFGVCQLYWQTETEKILVVFDIKQAPLLPIRYYQRQFDSWLQWRAWWLSGVEKPASVSLNQEAILRQRHALLLGLHHKATPMLRWQALCYQQQTHLLELPEWVYGGEFNDPCFINNELDWRIPLFLWWQAHPDATPRQQLISWGKRVLPRLRWLSNQKWQQTVWQQQQLRVRREAFFSDKHHESMVQWLHK</sequence>
<dbReference type="InterPro" id="IPR010330">
    <property type="entry name" value="CoiA_nuc"/>
</dbReference>
<comment type="caution">
    <text evidence="4">The sequence shown here is derived from an EMBL/GenBank/DDBJ whole genome shotgun (WGS) entry which is preliminary data.</text>
</comment>
<dbReference type="Pfam" id="PF06054">
    <property type="entry name" value="CoiA_nuc"/>
    <property type="match status" value="1"/>
</dbReference>
<organism evidence="4 5">
    <name type="scientific">Furfurilactobacillus siliginis</name>
    <dbReference type="NCBI Taxonomy" id="348151"/>
    <lineage>
        <taxon>Bacteria</taxon>
        <taxon>Bacillati</taxon>
        <taxon>Bacillota</taxon>
        <taxon>Bacilli</taxon>
        <taxon>Lactobacillales</taxon>
        <taxon>Lactobacillaceae</taxon>
        <taxon>Furfurilactobacillus</taxon>
    </lineage>
</organism>
<gene>
    <name evidence="4" type="ORF">IV55_GL001476</name>
    <name evidence="3" type="ORF">LSI01_02910</name>
</gene>
<name>A0A0R2L3U1_9LACO</name>
<dbReference type="InterPro" id="IPR021176">
    <property type="entry name" value="Competence-induced_CoiA"/>
</dbReference>
<dbReference type="EMBL" id="JQCB01000005">
    <property type="protein sequence ID" value="KRN96096.1"/>
    <property type="molecule type" value="Genomic_DNA"/>
</dbReference>
<reference evidence="4 5" key="1">
    <citation type="journal article" date="2015" name="Genome Announc.">
        <title>Expanding the biotechnology potential of lactobacilli through comparative genomics of 213 strains and associated genera.</title>
        <authorList>
            <person name="Sun Z."/>
            <person name="Harris H.M."/>
            <person name="McCann A."/>
            <person name="Guo C."/>
            <person name="Argimon S."/>
            <person name="Zhang W."/>
            <person name="Yang X."/>
            <person name="Jeffery I.B."/>
            <person name="Cooney J.C."/>
            <person name="Kagawa T.F."/>
            <person name="Liu W."/>
            <person name="Song Y."/>
            <person name="Salvetti E."/>
            <person name="Wrobel A."/>
            <person name="Rasinkangas P."/>
            <person name="Parkhill J."/>
            <person name="Rea M.C."/>
            <person name="O'Sullivan O."/>
            <person name="Ritari J."/>
            <person name="Douillard F.P."/>
            <person name="Paul Ross R."/>
            <person name="Yang R."/>
            <person name="Briner A.E."/>
            <person name="Felis G.E."/>
            <person name="de Vos W.M."/>
            <person name="Barrangou R."/>
            <person name="Klaenhammer T.R."/>
            <person name="Caufield P.W."/>
            <person name="Cui Y."/>
            <person name="Zhang H."/>
            <person name="O'Toole P.W."/>
        </authorList>
    </citation>
    <scope>NUCLEOTIDE SEQUENCE [LARGE SCALE GENOMIC DNA]</scope>
    <source>
        <strain evidence="4 5">DSM 22696</strain>
    </source>
</reference>
<accession>A0A0R2L3U1</accession>
<dbReference type="PATRIC" id="fig|348151.3.peg.1523"/>
<evidence type="ECO:0000313" key="5">
    <source>
        <dbReference type="Proteomes" id="UP000051139"/>
    </source>
</evidence>
<evidence type="ECO:0000259" key="2">
    <source>
        <dbReference type="Pfam" id="PF25164"/>
    </source>
</evidence>
<dbReference type="EMBL" id="BJUD01000002">
    <property type="protein sequence ID" value="GEK27980.1"/>
    <property type="molecule type" value="Genomic_DNA"/>
</dbReference>
<proteinExistence type="predicted"/>
<dbReference type="Proteomes" id="UP000321429">
    <property type="component" value="Unassembled WGS sequence"/>
</dbReference>
<protein>
    <submittedName>
        <fullName evidence="3 4">Competence protein</fullName>
    </submittedName>
</protein>
<dbReference type="OrthoDB" id="3784230at2"/>
<evidence type="ECO:0000313" key="6">
    <source>
        <dbReference type="Proteomes" id="UP000321429"/>
    </source>
</evidence>
<evidence type="ECO:0000259" key="1">
    <source>
        <dbReference type="Pfam" id="PF06054"/>
    </source>
</evidence>
<dbReference type="Proteomes" id="UP000051139">
    <property type="component" value="Unassembled WGS sequence"/>
</dbReference>